<reference evidence="1" key="5">
    <citation type="submission" date="2025-09" db="UniProtKB">
        <authorList>
            <consortium name="Ensembl"/>
        </authorList>
    </citation>
    <scope>IDENTIFICATION</scope>
</reference>
<reference evidence="2" key="3">
    <citation type="journal article" date="2014" name="Nature">
        <title>Elephant shark genome provides unique insights into gnathostome evolution.</title>
        <authorList>
            <consortium name="International Elephant Shark Genome Sequencing Consortium"/>
            <person name="Venkatesh B."/>
            <person name="Lee A.P."/>
            <person name="Ravi V."/>
            <person name="Maurya A.K."/>
            <person name="Lian M.M."/>
            <person name="Swann J.B."/>
            <person name="Ohta Y."/>
            <person name="Flajnik M.F."/>
            <person name="Sutoh Y."/>
            <person name="Kasahara M."/>
            <person name="Hoon S."/>
            <person name="Gangu V."/>
            <person name="Roy S.W."/>
            <person name="Irimia M."/>
            <person name="Korzh V."/>
            <person name="Kondrychyn I."/>
            <person name="Lim Z.W."/>
            <person name="Tay B.H."/>
            <person name="Tohari S."/>
            <person name="Kong K.W."/>
            <person name="Ho S."/>
            <person name="Lorente-Galdos B."/>
            <person name="Quilez J."/>
            <person name="Marques-Bonet T."/>
            <person name="Raney B.J."/>
            <person name="Ingham P.W."/>
            <person name="Tay A."/>
            <person name="Hillier L.W."/>
            <person name="Minx P."/>
            <person name="Boehm T."/>
            <person name="Wilson R.K."/>
            <person name="Brenner S."/>
            <person name="Warren W.C."/>
        </authorList>
    </citation>
    <scope>NUCLEOTIDE SEQUENCE [LARGE SCALE GENOMIC DNA]</scope>
</reference>
<accession>A0A4W3HHZ2</accession>
<evidence type="ECO:0000313" key="2">
    <source>
        <dbReference type="Proteomes" id="UP000314986"/>
    </source>
</evidence>
<keyword evidence="2" id="KW-1185">Reference proteome</keyword>
<protein>
    <submittedName>
        <fullName evidence="1">Uncharacterized protein</fullName>
    </submittedName>
</protein>
<organism evidence="1 2">
    <name type="scientific">Callorhinchus milii</name>
    <name type="common">Ghost shark</name>
    <dbReference type="NCBI Taxonomy" id="7868"/>
    <lineage>
        <taxon>Eukaryota</taxon>
        <taxon>Metazoa</taxon>
        <taxon>Chordata</taxon>
        <taxon>Craniata</taxon>
        <taxon>Vertebrata</taxon>
        <taxon>Chondrichthyes</taxon>
        <taxon>Holocephali</taxon>
        <taxon>Chimaeriformes</taxon>
        <taxon>Callorhinchidae</taxon>
        <taxon>Callorhinchus</taxon>
    </lineage>
</organism>
<reference evidence="1" key="4">
    <citation type="submission" date="2025-08" db="UniProtKB">
        <authorList>
            <consortium name="Ensembl"/>
        </authorList>
    </citation>
    <scope>IDENTIFICATION</scope>
</reference>
<dbReference type="AlphaFoldDB" id="A0A4W3HHZ2"/>
<dbReference type="Proteomes" id="UP000314986">
    <property type="component" value="Unassembled WGS sequence"/>
</dbReference>
<sequence>MELLRGLAHPEEMFNLLKYKVGGFTAVSGISNSVSTTDSNSEYH</sequence>
<dbReference type="Ensembl" id="ENSCMIT00000009454.1">
    <property type="protein sequence ID" value="ENSCMIP00000009199.1"/>
    <property type="gene ID" value="ENSCMIG00000004890.1"/>
</dbReference>
<proteinExistence type="predicted"/>
<reference evidence="2" key="2">
    <citation type="journal article" date="2007" name="PLoS Biol.">
        <title>Survey sequencing and comparative analysis of the elephant shark (Callorhinchus milii) genome.</title>
        <authorList>
            <person name="Venkatesh B."/>
            <person name="Kirkness E.F."/>
            <person name="Loh Y.H."/>
            <person name="Halpern A.L."/>
            <person name="Lee A.P."/>
            <person name="Johnson J."/>
            <person name="Dandona N."/>
            <person name="Viswanathan L.D."/>
            <person name="Tay A."/>
            <person name="Venter J.C."/>
            <person name="Strausberg R.L."/>
            <person name="Brenner S."/>
        </authorList>
    </citation>
    <scope>NUCLEOTIDE SEQUENCE [LARGE SCALE GENOMIC DNA]</scope>
</reference>
<dbReference type="InParanoid" id="A0A4W3HHZ2"/>
<reference evidence="2" key="1">
    <citation type="journal article" date="2006" name="Science">
        <title>Ancient noncoding elements conserved in the human genome.</title>
        <authorList>
            <person name="Venkatesh B."/>
            <person name="Kirkness E.F."/>
            <person name="Loh Y.H."/>
            <person name="Halpern A.L."/>
            <person name="Lee A.P."/>
            <person name="Johnson J."/>
            <person name="Dandona N."/>
            <person name="Viswanathan L.D."/>
            <person name="Tay A."/>
            <person name="Venter J.C."/>
            <person name="Strausberg R.L."/>
            <person name="Brenner S."/>
        </authorList>
    </citation>
    <scope>NUCLEOTIDE SEQUENCE [LARGE SCALE GENOMIC DNA]</scope>
</reference>
<name>A0A4W3HHZ2_CALMI</name>
<evidence type="ECO:0000313" key="1">
    <source>
        <dbReference type="Ensembl" id="ENSCMIP00000009199.1"/>
    </source>
</evidence>